<name>A0AAD9XNA8_9ROSI</name>
<dbReference type="PANTHER" id="PTHR13527">
    <property type="entry name" value="SAYSVFN DOMAIN-CONTAINING PROTEIN 1"/>
    <property type="match status" value="1"/>
</dbReference>
<evidence type="ECO:0000256" key="1">
    <source>
        <dbReference type="SAM" id="Phobius"/>
    </source>
</evidence>
<feature type="domain" description="Ubiquitin-like" evidence="2">
    <location>
        <begin position="18"/>
        <end position="96"/>
    </location>
</feature>
<accession>A0AAD9XNA8</accession>
<feature type="transmembrane region" description="Helical" evidence="1">
    <location>
        <begin position="173"/>
        <end position="190"/>
    </location>
</feature>
<dbReference type="InterPro" id="IPR029071">
    <property type="entry name" value="Ubiquitin-like_domsf"/>
</dbReference>
<evidence type="ECO:0000259" key="2">
    <source>
        <dbReference type="PROSITE" id="PS50053"/>
    </source>
</evidence>
<keyword evidence="1" id="KW-0812">Transmembrane</keyword>
<keyword evidence="4" id="KW-1185">Reference proteome</keyword>
<dbReference type="CDD" id="cd17039">
    <property type="entry name" value="Ubl_ubiquitin_like"/>
    <property type="match status" value="1"/>
</dbReference>
<reference evidence="3" key="1">
    <citation type="journal article" date="2023" name="Plant J.">
        <title>Genome sequences and population genomics provide insights into the demographic history, inbreeding, and mutation load of two 'living fossil' tree species of Dipteronia.</title>
        <authorList>
            <person name="Feng Y."/>
            <person name="Comes H.P."/>
            <person name="Chen J."/>
            <person name="Zhu S."/>
            <person name="Lu R."/>
            <person name="Zhang X."/>
            <person name="Li P."/>
            <person name="Qiu J."/>
            <person name="Olsen K.M."/>
            <person name="Qiu Y."/>
        </authorList>
    </citation>
    <scope>NUCLEOTIDE SEQUENCE</scope>
    <source>
        <strain evidence="3">KIB01</strain>
    </source>
</reference>
<sequence>MGEREIEEEIGRRRRENVEIRLKTIGPAPPSTLLAPSRIQVRELRKLISTTNHLPIDNTRLVLRGNVLHDSEDENDVYLQLHHGDSVIVAVKPKPPAKHLRDDVYIDDDDLDLKFQLPQSTSRWKKRLYFLLRNRLKLPNVLLMAIFSLSAKAWAMIILWFIFAPIAHRWDLGPLYILGTAFSIIFLNLGQRQPGDVSAYSIFNDDFRELPGTLNADRLDRDLRAGQF</sequence>
<dbReference type="AlphaFoldDB" id="A0AAD9XNA8"/>
<keyword evidence="1" id="KW-1133">Transmembrane helix</keyword>
<dbReference type="InterPro" id="IPR000626">
    <property type="entry name" value="Ubiquitin-like_dom"/>
</dbReference>
<dbReference type="InterPro" id="IPR019387">
    <property type="entry name" value="SAYSvFN_dom"/>
</dbReference>
<dbReference type="Proteomes" id="UP001280121">
    <property type="component" value="Unassembled WGS sequence"/>
</dbReference>
<feature type="transmembrane region" description="Helical" evidence="1">
    <location>
        <begin position="141"/>
        <end position="167"/>
    </location>
</feature>
<protein>
    <recommendedName>
        <fullName evidence="2">Ubiquitin-like domain-containing protein</fullName>
    </recommendedName>
</protein>
<comment type="caution">
    <text evidence="3">The sequence shown here is derived from an EMBL/GenBank/DDBJ whole genome shotgun (WGS) entry which is preliminary data.</text>
</comment>
<proteinExistence type="predicted"/>
<dbReference type="SUPFAM" id="SSF54236">
    <property type="entry name" value="Ubiquitin-like"/>
    <property type="match status" value="1"/>
</dbReference>
<evidence type="ECO:0000313" key="4">
    <source>
        <dbReference type="Proteomes" id="UP001280121"/>
    </source>
</evidence>
<dbReference type="PANTHER" id="PTHR13527:SF0">
    <property type="entry name" value="SAYSVFN DOMAIN-CONTAINING PROTEIN 1"/>
    <property type="match status" value="1"/>
</dbReference>
<dbReference type="PROSITE" id="PS50053">
    <property type="entry name" value="UBIQUITIN_2"/>
    <property type="match status" value="1"/>
</dbReference>
<evidence type="ECO:0000313" key="3">
    <source>
        <dbReference type="EMBL" id="KAK2662451.1"/>
    </source>
</evidence>
<dbReference type="Pfam" id="PF10260">
    <property type="entry name" value="SAYSvFN"/>
    <property type="match status" value="1"/>
</dbReference>
<gene>
    <name evidence="3" type="ORF">Ddye_001025</name>
</gene>
<keyword evidence="1" id="KW-0472">Membrane</keyword>
<dbReference type="InterPro" id="IPR039159">
    <property type="entry name" value="SAYSD1"/>
</dbReference>
<organism evidence="3 4">
    <name type="scientific">Dipteronia dyeriana</name>
    <dbReference type="NCBI Taxonomy" id="168575"/>
    <lineage>
        <taxon>Eukaryota</taxon>
        <taxon>Viridiplantae</taxon>
        <taxon>Streptophyta</taxon>
        <taxon>Embryophyta</taxon>
        <taxon>Tracheophyta</taxon>
        <taxon>Spermatophyta</taxon>
        <taxon>Magnoliopsida</taxon>
        <taxon>eudicotyledons</taxon>
        <taxon>Gunneridae</taxon>
        <taxon>Pentapetalae</taxon>
        <taxon>rosids</taxon>
        <taxon>malvids</taxon>
        <taxon>Sapindales</taxon>
        <taxon>Sapindaceae</taxon>
        <taxon>Hippocastanoideae</taxon>
        <taxon>Acereae</taxon>
        <taxon>Dipteronia</taxon>
    </lineage>
</organism>
<dbReference type="EMBL" id="JANJYI010000001">
    <property type="protein sequence ID" value="KAK2662451.1"/>
    <property type="molecule type" value="Genomic_DNA"/>
</dbReference>